<sequence length="429" mass="45699">MKLKQTIAALAGAALLAAMPMSAYTYTAFAETDAFYTGSDASGQVETFTSGDYTYSLLTGKEDASQQAACLESCTSTEENLVIPETIDGYEVVALGDNTFMDNTTAKTITIPKTVIGTGLYTFFGCTGVTEYIVDPDNEYYEAVDGILYAEDQTYLVQYPIGKNPTEFTVPDKVYDIGNSAFAECKSLKTVTIPDSVKQIGVWAFAGCTALTSVTLPSTMTKIEDFCFAYDTAITEFNIPDTIQTICAGAFAGCKGMTAFKIPTACTTIEQAAFAGTSLESITVPETVTEIGFSALGYDLDENNQFVANPDFTIYSTAGSAAARYSIDSENDNHFTFVQISKEQTTGDATTRPNIEGVPVNNHTISQEDARVFTVIKAVILALIGVAIVALTVVGVVLSKRKHAASDASLPGASAPAEPEKDDDKEEQA</sequence>
<dbReference type="KEGG" id="rch:RUM_23280"/>
<protein>
    <submittedName>
        <fullName evidence="4">Uncharacterized protein</fullName>
    </submittedName>
</protein>
<dbReference type="Pfam" id="PF13306">
    <property type="entry name" value="LRR_5"/>
    <property type="match status" value="2"/>
</dbReference>
<keyword evidence="2" id="KW-1133">Transmembrane helix</keyword>
<keyword evidence="2" id="KW-0472">Membrane</keyword>
<keyword evidence="3" id="KW-0732">Signal</keyword>
<dbReference type="Gene3D" id="3.80.10.10">
    <property type="entry name" value="Ribonuclease Inhibitor"/>
    <property type="match status" value="1"/>
</dbReference>
<organism evidence="4 5">
    <name type="scientific">Ruminococcus champanellensis (strain DSM 18848 / JCM 17042 / KCTC 15320 / 18P13)</name>
    <dbReference type="NCBI Taxonomy" id="213810"/>
    <lineage>
        <taxon>Bacteria</taxon>
        <taxon>Bacillati</taxon>
        <taxon>Bacillota</taxon>
        <taxon>Clostridia</taxon>
        <taxon>Eubacteriales</taxon>
        <taxon>Oscillospiraceae</taxon>
        <taxon>Ruminococcus</taxon>
    </lineage>
</organism>
<reference evidence="4" key="2">
    <citation type="submission" date="2010-03" db="EMBL/GenBank/DDBJ databases">
        <authorList>
            <person name="Pajon A."/>
        </authorList>
    </citation>
    <scope>NUCLEOTIDE SEQUENCE</scope>
    <source>
        <strain evidence="4">Type strain: 18P13</strain>
    </source>
</reference>
<dbReference type="InterPro" id="IPR032675">
    <property type="entry name" value="LRR_dom_sf"/>
</dbReference>
<evidence type="ECO:0000313" key="4">
    <source>
        <dbReference type="EMBL" id="CBL18320.1"/>
    </source>
</evidence>
<dbReference type="Proteomes" id="UP000007054">
    <property type="component" value="Chromosome"/>
</dbReference>
<dbReference type="RefSeq" id="WP_015559226.1">
    <property type="nucleotide sequence ID" value="NC_021039.1"/>
</dbReference>
<dbReference type="PATRIC" id="fig|213810.4.peg.2218"/>
<proteinExistence type="predicted"/>
<dbReference type="AlphaFoldDB" id="D4LFC5"/>
<feature type="chain" id="PRO_5039001800" evidence="3">
    <location>
        <begin position="24"/>
        <end position="429"/>
    </location>
</feature>
<dbReference type="InterPro" id="IPR053139">
    <property type="entry name" value="Surface_bspA-like"/>
</dbReference>
<feature type="compositionally biased region" description="Acidic residues" evidence="1">
    <location>
        <begin position="420"/>
        <end position="429"/>
    </location>
</feature>
<dbReference type="EMBL" id="FP929052">
    <property type="protein sequence ID" value="CBL18320.1"/>
    <property type="molecule type" value="Genomic_DNA"/>
</dbReference>
<gene>
    <name evidence="4" type="ordered locus">RUM_23280</name>
</gene>
<keyword evidence="5" id="KW-1185">Reference proteome</keyword>
<name>D4LFC5_RUMC1</name>
<dbReference type="STRING" id="213810.RUM_23280"/>
<reference evidence="4" key="1">
    <citation type="submission" date="2010-03" db="EMBL/GenBank/DDBJ databases">
        <title>The genome sequence of Ruminococcus sp. 18P13.</title>
        <authorList>
            <consortium name="metaHIT consortium -- http://www.metahit.eu/"/>
            <person name="Pajon A."/>
            <person name="Turner K."/>
            <person name="Parkhill J."/>
            <person name="Bernalier A."/>
        </authorList>
    </citation>
    <scope>NUCLEOTIDE SEQUENCE [LARGE SCALE GENOMIC DNA]</scope>
    <source>
        <strain evidence="4">Type strain: 18P13</strain>
    </source>
</reference>
<evidence type="ECO:0000256" key="1">
    <source>
        <dbReference type="SAM" id="MobiDB-lite"/>
    </source>
</evidence>
<dbReference type="PANTHER" id="PTHR45661">
    <property type="entry name" value="SURFACE ANTIGEN"/>
    <property type="match status" value="1"/>
</dbReference>
<dbReference type="BioCyc" id="RCHA213810:RUM_RS11320-MONOMER"/>
<feature type="region of interest" description="Disordered" evidence="1">
    <location>
        <begin position="403"/>
        <end position="429"/>
    </location>
</feature>
<dbReference type="GeneID" id="83156974"/>
<evidence type="ECO:0000256" key="3">
    <source>
        <dbReference type="SAM" id="SignalP"/>
    </source>
</evidence>
<accession>D4LFC5</accession>
<dbReference type="HOGENOM" id="CLU_639180_0_0_9"/>
<feature type="signal peptide" evidence="3">
    <location>
        <begin position="1"/>
        <end position="23"/>
    </location>
</feature>
<dbReference type="SUPFAM" id="SSF52058">
    <property type="entry name" value="L domain-like"/>
    <property type="match status" value="1"/>
</dbReference>
<evidence type="ECO:0000256" key="2">
    <source>
        <dbReference type="SAM" id="Phobius"/>
    </source>
</evidence>
<dbReference type="PANTHER" id="PTHR45661:SF3">
    <property type="entry name" value="IG-LIKE DOMAIN-CONTAINING PROTEIN"/>
    <property type="match status" value="1"/>
</dbReference>
<evidence type="ECO:0000313" key="5">
    <source>
        <dbReference type="Proteomes" id="UP000007054"/>
    </source>
</evidence>
<keyword evidence="2" id="KW-0812">Transmembrane</keyword>
<dbReference type="InterPro" id="IPR026906">
    <property type="entry name" value="LRR_5"/>
</dbReference>
<feature type="transmembrane region" description="Helical" evidence="2">
    <location>
        <begin position="375"/>
        <end position="398"/>
    </location>
</feature>